<dbReference type="STRING" id="670154.SAMN04488002_2128"/>
<dbReference type="EMBL" id="FOYO01000001">
    <property type="protein sequence ID" value="SFR46964.1"/>
    <property type="molecule type" value="Genomic_DNA"/>
</dbReference>
<keyword evidence="2" id="KW-1185">Reference proteome</keyword>
<evidence type="ECO:0008006" key="3">
    <source>
        <dbReference type="Google" id="ProtNLM"/>
    </source>
</evidence>
<evidence type="ECO:0000313" key="2">
    <source>
        <dbReference type="Proteomes" id="UP000199658"/>
    </source>
</evidence>
<dbReference type="Proteomes" id="UP000199658">
    <property type="component" value="Unassembled WGS sequence"/>
</dbReference>
<gene>
    <name evidence="1" type="ORF">SAMN04488002_2128</name>
</gene>
<organism evidence="1 2">
    <name type="scientific">Litoreibacter janthinus</name>
    <dbReference type="NCBI Taxonomy" id="670154"/>
    <lineage>
        <taxon>Bacteria</taxon>
        <taxon>Pseudomonadati</taxon>
        <taxon>Pseudomonadota</taxon>
        <taxon>Alphaproteobacteria</taxon>
        <taxon>Rhodobacterales</taxon>
        <taxon>Roseobacteraceae</taxon>
        <taxon>Litoreibacter</taxon>
    </lineage>
</organism>
<accession>A0A1I6GXJ1</accession>
<proteinExistence type="predicted"/>
<dbReference type="OrthoDB" id="7345863at2"/>
<sequence>MSFAETGWAKFAYDGATAAWAAHAREVAIPLTQNPQYFDDWLRCGGTWFVGVNLLPNDGQGQLPDGPVLAGPALDFLRGQNLLSPLDRAQISAIYPGYPQPSLAESAAAFRFRRDRDAAHVDGLLAIGPDKRRHLHEPHGFVLGLPLTDATASPMVVWEGSHLIMRAAFRERLDGVPPEHWAAEDLTDTYQAARKQCFKLCKRIKIKALPGEAYVIDRLTLHGVAPWEDGETAPPEGRIIAYFRPELDDIAAWLA</sequence>
<reference evidence="2" key="1">
    <citation type="submission" date="2016-10" db="EMBL/GenBank/DDBJ databases">
        <authorList>
            <person name="Varghese N."/>
            <person name="Submissions S."/>
        </authorList>
    </citation>
    <scope>NUCLEOTIDE SEQUENCE [LARGE SCALE GENOMIC DNA]</scope>
    <source>
        <strain evidence="2">DSM 26921</strain>
    </source>
</reference>
<name>A0A1I6GXJ1_9RHOB</name>
<dbReference type="RefSeq" id="WP_090216492.1">
    <property type="nucleotide sequence ID" value="NZ_FOYO01000001.1"/>
</dbReference>
<dbReference type="SUPFAM" id="SSF51197">
    <property type="entry name" value="Clavaminate synthase-like"/>
    <property type="match status" value="1"/>
</dbReference>
<protein>
    <recommendedName>
        <fullName evidence="3">Phytanoyl-CoA dioxygenase (PhyH)</fullName>
    </recommendedName>
</protein>
<dbReference type="AlphaFoldDB" id="A0A1I6GXJ1"/>
<evidence type="ECO:0000313" key="1">
    <source>
        <dbReference type="EMBL" id="SFR46964.1"/>
    </source>
</evidence>